<sequence length="130" mass="14746">MTPEQIVLSLFTAVESGDLDAIGAHFAENATYSNVPYEPAVGRNAIIEMFRPIVTRSERIEWQIHTIATAEHRVHCERLDCFWIKGHKYAVPCHCVVEVDLVAQKITAFRDYVDIGKWRETLGDALTSDE</sequence>
<proteinExistence type="predicted"/>
<dbReference type="EMBL" id="CAFBPN010000005">
    <property type="protein sequence ID" value="CAB5010333.1"/>
    <property type="molecule type" value="Genomic_DNA"/>
</dbReference>
<feature type="domain" description="Limonene-1,2-epoxide hydrolase" evidence="1">
    <location>
        <begin position="4"/>
        <end position="115"/>
    </location>
</feature>
<protein>
    <submittedName>
        <fullName evidence="3">Unannotated protein</fullName>
    </submittedName>
</protein>
<evidence type="ECO:0000313" key="3">
    <source>
        <dbReference type="EMBL" id="CAB5061969.1"/>
    </source>
</evidence>
<dbReference type="EMBL" id="CAFBQU010000007">
    <property type="protein sequence ID" value="CAB5061969.1"/>
    <property type="molecule type" value="Genomic_DNA"/>
</dbReference>
<dbReference type="InterPro" id="IPR013100">
    <property type="entry name" value="LEH"/>
</dbReference>
<dbReference type="SUPFAM" id="SSF54427">
    <property type="entry name" value="NTF2-like"/>
    <property type="match status" value="1"/>
</dbReference>
<dbReference type="InterPro" id="IPR032710">
    <property type="entry name" value="NTF2-like_dom_sf"/>
</dbReference>
<organism evidence="3">
    <name type="scientific">freshwater metagenome</name>
    <dbReference type="NCBI Taxonomy" id="449393"/>
    <lineage>
        <taxon>unclassified sequences</taxon>
        <taxon>metagenomes</taxon>
        <taxon>ecological metagenomes</taxon>
    </lineage>
</organism>
<reference evidence="3" key="1">
    <citation type="submission" date="2020-05" db="EMBL/GenBank/DDBJ databases">
        <authorList>
            <person name="Chiriac C."/>
            <person name="Salcher M."/>
            <person name="Ghai R."/>
            <person name="Kavagutti S V."/>
        </authorList>
    </citation>
    <scope>NUCLEOTIDE SEQUENCE</scope>
</reference>
<evidence type="ECO:0000313" key="2">
    <source>
        <dbReference type="EMBL" id="CAB5010333.1"/>
    </source>
</evidence>
<dbReference type="Gene3D" id="3.10.450.50">
    <property type="match status" value="1"/>
</dbReference>
<name>A0A6J7U6W1_9ZZZZ</name>
<dbReference type="Pfam" id="PF07858">
    <property type="entry name" value="LEH"/>
    <property type="match status" value="1"/>
</dbReference>
<dbReference type="AlphaFoldDB" id="A0A6J7U6W1"/>
<gene>
    <name evidence="2" type="ORF">UFOPK4098_00248</name>
    <name evidence="3" type="ORF">UFOPK4347_00435</name>
</gene>
<accession>A0A6J7U6W1</accession>
<evidence type="ECO:0000259" key="1">
    <source>
        <dbReference type="Pfam" id="PF07858"/>
    </source>
</evidence>